<dbReference type="RefSeq" id="XP_030832229.1">
    <property type="nucleotide sequence ID" value="XM_030976369.1"/>
</dbReference>
<dbReference type="OrthoDB" id="4781at2759"/>
<feature type="chain" id="PRO_5029556551" description="WSC domain-containing protein" evidence="1">
    <location>
        <begin position="33"/>
        <end position="182"/>
    </location>
</feature>
<evidence type="ECO:0000313" key="3">
    <source>
        <dbReference type="EnsemblMetazoa" id="XP_030832229"/>
    </source>
</evidence>
<reference evidence="3" key="2">
    <citation type="submission" date="2021-01" db="UniProtKB">
        <authorList>
            <consortium name="EnsemblMetazoa"/>
        </authorList>
    </citation>
    <scope>IDENTIFICATION</scope>
</reference>
<dbReference type="Proteomes" id="UP000007110">
    <property type="component" value="Unassembled WGS sequence"/>
</dbReference>
<keyword evidence="1" id="KW-0732">Signal</keyword>
<dbReference type="GeneID" id="105440303"/>
<feature type="signal peptide" evidence="1">
    <location>
        <begin position="1"/>
        <end position="32"/>
    </location>
</feature>
<reference evidence="4" key="1">
    <citation type="submission" date="2015-02" db="EMBL/GenBank/DDBJ databases">
        <title>Genome sequencing for Strongylocentrotus purpuratus.</title>
        <authorList>
            <person name="Murali S."/>
            <person name="Liu Y."/>
            <person name="Vee V."/>
            <person name="English A."/>
            <person name="Wang M."/>
            <person name="Skinner E."/>
            <person name="Han Y."/>
            <person name="Muzny D.M."/>
            <person name="Worley K.C."/>
            <person name="Gibbs R.A."/>
        </authorList>
    </citation>
    <scope>NUCLEOTIDE SEQUENCE</scope>
</reference>
<dbReference type="EnsemblMetazoa" id="XM_030976369">
    <property type="protein sequence ID" value="XP_030832229"/>
    <property type="gene ID" value="LOC105440303"/>
</dbReference>
<feature type="domain" description="WSC" evidence="2">
    <location>
        <begin position="89"/>
        <end position="180"/>
    </location>
</feature>
<accession>A0A7M7N7B8</accession>
<evidence type="ECO:0000259" key="2">
    <source>
        <dbReference type="PROSITE" id="PS51212"/>
    </source>
</evidence>
<dbReference type="InParanoid" id="A0A7M7N7B8"/>
<dbReference type="InterPro" id="IPR002889">
    <property type="entry name" value="WSC_carb-bd"/>
</dbReference>
<evidence type="ECO:0000256" key="1">
    <source>
        <dbReference type="SAM" id="SignalP"/>
    </source>
</evidence>
<organism evidence="3 4">
    <name type="scientific">Strongylocentrotus purpuratus</name>
    <name type="common">Purple sea urchin</name>
    <dbReference type="NCBI Taxonomy" id="7668"/>
    <lineage>
        <taxon>Eukaryota</taxon>
        <taxon>Metazoa</taxon>
        <taxon>Echinodermata</taxon>
        <taxon>Eleutherozoa</taxon>
        <taxon>Echinozoa</taxon>
        <taxon>Echinoidea</taxon>
        <taxon>Euechinoidea</taxon>
        <taxon>Echinacea</taxon>
        <taxon>Camarodonta</taxon>
        <taxon>Echinidea</taxon>
        <taxon>Strongylocentrotidae</taxon>
        <taxon>Strongylocentrotus</taxon>
    </lineage>
</organism>
<evidence type="ECO:0000313" key="4">
    <source>
        <dbReference type="Proteomes" id="UP000007110"/>
    </source>
</evidence>
<dbReference type="OMA" id="NGANNDC"/>
<dbReference type="Pfam" id="PF01822">
    <property type="entry name" value="WSC"/>
    <property type="match status" value="1"/>
</dbReference>
<dbReference type="KEGG" id="spu:105440303"/>
<protein>
    <recommendedName>
        <fullName evidence="2">WSC domain-containing protein</fullName>
    </recommendedName>
</protein>
<dbReference type="SMART" id="SM00321">
    <property type="entry name" value="WSC"/>
    <property type="match status" value="1"/>
</dbReference>
<name>A0A7M7N7B8_STRPU</name>
<dbReference type="PROSITE" id="PS51212">
    <property type="entry name" value="WSC"/>
    <property type="match status" value="1"/>
</dbReference>
<sequence length="182" mass="19378">MGYQKIVINGANNDCCVLLISLILLLVTSSSATFNEIHDINLNNVPGVWRGIPEVTIETEGSLGGRKYYQICVDDTYWNTDIADTVCQYNGYQGCYSHTVTNPFFTEGVQADLGNKSVTILTCAEACSGSPYLGLTNNQDCICGSVLGDRSLVGVCDLGCQGDDLQLCGGVNAISVYGGMCS</sequence>
<proteinExistence type="predicted"/>
<keyword evidence="4" id="KW-1185">Reference proteome</keyword>
<dbReference type="AlphaFoldDB" id="A0A7M7N7B8"/>